<dbReference type="InterPro" id="IPR049900">
    <property type="entry name" value="PKS_mFAS_DH"/>
</dbReference>
<dbReference type="InterPro" id="IPR020841">
    <property type="entry name" value="PKS_Beta-ketoAc_synthase_dom"/>
</dbReference>
<gene>
    <name evidence="9" type="ORF">Pma05_37150</name>
</gene>
<dbReference type="InterPro" id="IPR036291">
    <property type="entry name" value="NAD(P)-bd_dom_sf"/>
</dbReference>
<dbReference type="SUPFAM" id="SSF51735">
    <property type="entry name" value="NAD(P)-binding Rossmann-fold domains"/>
    <property type="match status" value="2"/>
</dbReference>
<dbReference type="CDD" id="cd00833">
    <property type="entry name" value="PKS"/>
    <property type="match status" value="1"/>
</dbReference>
<keyword evidence="2" id="KW-0597">Phosphoprotein</keyword>
<dbReference type="SMART" id="SM00822">
    <property type="entry name" value="PKS_KR"/>
    <property type="match status" value="1"/>
</dbReference>
<evidence type="ECO:0000313" key="9">
    <source>
        <dbReference type="EMBL" id="GIG97142.1"/>
    </source>
</evidence>
<feature type="domain" description="PKS/mFAS DH" evidence="8">
    <location>
        <begin position="1464"/>
        <end position="1743"/>
    </location>
</feature>
<dbReference type="Gene3D" id="3.40.366.10">
    <property type="entry name" value="Malonyl-Coenzyme A Acyl Carrier Protein, domain 2"/>
    <property type="match status" value="1"/>
</dbReference>
<feature type="region of interest" description="Disordered" evidence="5">
    <location>
        <begin position="1971"/>
        <end position="1992"/>
    </location>
</feature>
<comment type="caution">
    <text evidence="9">The sequence shown here is derived from an EMBL/GenBank/DDBJ whole genome shotgun (WGS) entry which is preliminary data.</text>
</comment>
<keyword evidence="1" id="KW-0596">Phosphopantetheine</keyword>
<dbReference type="InterPro" id="IPR042104">
    <property type="entry name" value="PKS_dehydratase_sf"/>
</dbReference>
<evidence type="ECO:0000256" key="5">
    <source>
        <dbReference type="SAM" id="MobiDB-lite"/>
    </source>
</evidence>
<protein>
    <submittedName>
        <fullName evidence="9">Polyketide synthase</fullName>
    </submittedName>
</protein>
<feature type="domain" description="Ketosynthase family 3 (KS3)" evidence="7">
    <location>
        <begin position="2"/>
        <end position="462"/>
    </location>
</feature>
<evidence type="ECO:0000256" key="1">
    <source>
        <dbReference type="ARBA" id="ARBA00022450"/>
    </source>
</evidence>
<feature type="region of interest" description="C-terminal hotdog fold" evidence="4">
    <location>
        <begin position="1597"/>
        <end position="1743"/>
    </location>
</feature>
<dbReference type="InterPro" id="IPR009081">
    <property type="entry name" value="PP-bd_ACP"/>
</dbReference>
<dbReference type="Pfam" id="PF00698">
    <property type="entry name" value="Acyl_transf_1"/>
    <property type="match status" value="1"/>
</dbReference>
<dbReference type="PROSITE" id="PS52019">
    <property type="entry name" value="PKS_MFAS_DH"/>
    <property type="match status" value="1"/>
</dbReference>
<dbReference type="EMBL" id="BONX01000023">
    <property type="protein sequence ID" value="GIG97142.1"/>
    <property type="molecule type" value="Genomic_DNA"/>
</dbReference>
<evidence type="ECO:0000313" key="10">
    <source>
        <dbReference type="Proteomes" id="UP000621500"/>
    </source>
</evidence>
<reference evidence="9 10" key="1">
    <citation type="submission" date="2021-01" db="EMBL/GenBank/DDBJ databases">
        <title>Whole genome shotgun sequence of Plantactinospora mayteni NBRC 109088.</title>
        <authorList>
            <person name="Komaki H."/>
            <person name="Tamura T."/>
        </authorList>
    </citation>
    <scope>NUCLEOTIDE SEQUENCE [LARGE SCALE GENOMIC DNA]</scope>
    <source>
        <strain evidence="9 10">NBRC 109088</strain>
    </source>
</reference>
<dbReference type="PANTHER" id="PTHR43775">
    <property type="entry name" value="FATTY ACID SYNTHASE"/>
    <property type="match status" value="1"/>
</dbReference>
<dbReference type="PROSITE" id="PS50075">
    <property type="entry name" value="CARRIER"/>
    <property type="match status" value="1"/>
</dbReference>
<dbReference type="Gene3D" id="1.10.1200.10">
    <property type="entry name" value="ACP-like"/>
    <property type="match status" value="1"/>
</dbReference>
<dbReference type="InterPro" id="IPR014043">
    <property type="entry name" value="Acyl_transferase_dom"/>
</dbReference>
<dbReference type="PROSITE" id="PS52004">
    <property type="entry name" value="KS3_2"/>
    <property type="match status" value="1"/>
</dbReference>
<dbReference type="RefSeq" id="WP_239312549.1">
    <property type="nucleotide sequence ID" value="NZ_BAAAZQ010000001.1"/>
</dbReference>
<dbReference type="InterPro" id="IPR029069">
    <property type="entry name" value="HotDog_dom_sf"/>
</dbReference>
<dbReference type="PANTHER" id="PTHR43775:SF37">
    <property type="entry name" value="SI:DKEY-61P9.11"/>
    <property type="match status" value="1"/>
</dbReference>
<dbReference type="SMART" id="SM00826">
    <property type="entry name" value="PKS_DH"/>
    <property type="match status" value="1"/>
</dbReference>
<evidence type="ECO:0000256" key="3">
    <source>
        <dbReference type="ARBA" id="ARBA00022679"/>
    </source>
</evidence>
<dbReference type="InterPro" id="IPR057326">
    <property type="entry name" value="KR_dom"/>
</dbReference>
<dbReference type="SUPFAM" id="SSF54637">
    <property type="entry name" value="Thioesterase/thiol ester dehydrase-isomerase"/>
    <property type="match status" value="1"/>
</dbReference>
<dbReference type="InterPro" id="IPR036736">
    <property type="entry name" value="ACP-like_sf"/>
</dbReference>
<dbReference type="Gene3D" id="3.10.129.110">
    <property type="entry name" value="Polyketide synthase dehydratase"/>
    <property type="match status" value="1"/>
</dbReference>
<keyword evidence="10" id="KW-1185">Reference proteome</keyword>
<dbReference type="Gene3D" id="3.40.47.10">
    <property type="match status" value="1"/>
</dbReference>
<dbReference type="InterPro" id="IPR016035">
    <property type="entry name" value="Acyl_Trfase/lysoPLipase"/>
</dbReference>
<dbReference type="Pfam" id="PF02801">
    <property type="entry name" value="Ketoacyl-synt_C"/>
    <property type="match status" value="1"/>
</dbReference>
<accession>A0ABQ4ER37</accession>
<dbReference type="InterPro" id="IPR016036">
    <property type="entry name" value="Malonyl_transacylase_ACP-bd"/>
</dbReference>
<name>A0ABQ4ER37_9ACTN</name>
<dbReference type="InterPro" id="IPR013968">
    <property type="entry name" value="PKS_KR"/>
</dbReference>
<evidence type="ECO:0000259" key="6">
    <source>
        <dbReference type="PROSITE" id="PS50075"/>
    </source>
</evidence>
<feature type="compositionally biased region" description="Basic residues" evidence="5">
    <location>
        <begin position="881"/>
        <end position="891"/>
    </location>
</feature>
<feature type="region of interest" description="Disordered" evidence="5">
    <location>
        <begin position="878"/>
        <end position="929"/>
    </location>
</feature>
<dbReference type="InterPro" id="IPR014031">
    <property type="entry name" value="Ketoacyl_synth_C"/>
</dbReference>
<dbReference type="Pfam" id="PF21089">
    <property type="entry name" value="PKS_DH_N"/>
    <property type="match status" value="1"/>
</dbReference>
<dbReference type="SUPFAM" id="SSF55048">
    <property type="entry name" value="Probable ACP-binding domain of malonyl-CoA ACP transacylase"/>
    <property type="match status" value="1"/>
</dbReference>
<feature type="domain" description="Carrier" evidence="6">
    <location>
        <begin position="939"/>
        <end position="1015"/>
    </location>
</feature>
<evidence type="ECO:0000256" key="4">
    <source>
        <dbReference type="PROSITE-ProRule" id="PRU01363"/>
    </source>
</evidence>
<dbReference type="InterPro" id="IPR016039">
    <property type="entry name" value="Thiolase-like"/>
</dbReference>
<evidence type="ECO:0000256" key="2">
    <source>
        <dbReference type="ARBA" id="ARBA00022553"/>
    </source>
</evidence>
<dbReference type="InterPro" id="IPR050091">
    <property type="entry name" value="PKS_NRPS_Biosynth_Enz"/>
</dbReference>
<dbReference type="SUPFAM" id="SSF53901">
    <property type="entry name" value="Thiolase-like"/>
    <property type="match status" value="1"/>
</dbReference>
<dbReference type="InterPro" id="IPR020807">
    <property type="entry name" value="PKS_DH"/>
</dbReference>
<sequence>MSGMVAVVGMACRYPEADSPDELWENVLTQRRSFRRIPRERLSLADYHSADPGTPDAIYAEYAAVLEDYEFDRVRFRISGGTYRSADLTHWLALDVADAALADAGYGERLAFERSRTAVVVGNTLTGEFSRASVLRLRWPYVRRQVSHALGRHGWDDEARRTFLDELERDFKAPFPEFGEESLSGSLSNTIAGRICNTFDFGGGGYTVDGACASSLLAVTTACEALGRGDVDFALAGGVDLSLDPFELVGFAKTRALATDLMRVYDERSAGFWPGEGCGMVALARYEDALERGARIYGVIRGWGISSDGRGGITRPEQRGQSLALARAYARAGYPVTSVPLFEGHGTGTAVGDATELATIGDACRAGGGRPTPAVIGSIKANIGHTKAAAGVAALIKALLAVDRQVLPPATGCERPHPELTRPDAVLRVLPEARPWPVEQPLRASVSAMGFGGINTHLTLEGTRAVRRRDVTARERSLSATAQDLELFPFAGADRAELLRQVEALRDVAAELSFGQLGDLGVELAGSVEPDQPVRAAVLAATPAQLAGRLEALAAALRGDATADGTDVLLGEGAGRPRIGFLFSGQGSPTYLDGGALARRFPAVAEIVAGLEGGPDLRHTAIAQPAIVASSVAGAAVLAALGIEADIAVGHSLGELTALHWAGVLGVHDVVQLARARGQAMADCPGEPGIMVDLATDPATARELVAGVAATIAAYNAPERTVVSGPAVAVEQAVARARQRGIGATPVRVSHAFHSPMMEPAGQALCQRLKELDLSRPRRTVVSTVTGAVLEPGTDLTELLVRQLTEPVRFTDALRAAGPLDLLVEVGPGRLLGTLAAASGRSALATDAAGPQLAPLLRVVAAAFVAGAPVQLSALAAGRTPGRKPALRPRRFLGNPCEQAPDQDAGAGPGLPRSRPGTDVPAEPATAGVDAEVAASGRTDPLGVLRKLVAARAELPMEAVTAPSRLLTDLHLNSITVAQIATDAAGLLGVRPLLDPTQFADATLSQLAAVLADSEPDDGADGAIVAGVAPWIRVFEPVWKPAARPGTDRVPTRWRVMADEDDRWATAMRTAFGADGAERTAGAEGTVGAEGDPAATARGLAVLVGPGRNAATARLLVAVAHEALDAGRCDRIAVVHRAGAAGFVKTLSLELPGLPVRLVELPDGEPADLPELLHAARLEAETGAGFAELRLPALTRREVPRLRAVRPRPADPYLGRDDVLLVTGGGKGIGAECALALAGSSGARVALLGRSAADDPQVAATVARFRAAGHTVEYVQADAGVAEAVRAAVARVRDKLGEPTAVLHSAGVNEPARLADVTPETVDRTVRPKSAGLAHLLAELDPGRLRLLLAFGSIIGAGGMPGEAHYALANDWLRLDVEEAARRLPHCRCRVVEWSVWSGAGMGERLGLLQSMLRRGVSPIGLDEGVALCRDIVDDPELPVSVVVTGRYGQLPTLPLDGGDLPLLRFLDKPLIWYPGVELVAETTLSLATDRYLADHSLAGVPLVPAVLGLEAMAQAAGALFGRPVTAISDVELPRPITVPVDGGRVIRLAALREGDVVRLAVRSDETSYGVDHFRAVCRFDEPTGDVFPEAATLLPNTPTAEGELPDGLYGGLLFHGPRFRRVRHYPELRARRAVAEIAVDDDADWFGAYLSSTLLLGDFGARDAFLHAAQASVPHRRVLPRSIGRIDLVARPRTGPARVVAVERYSDRTTLRFDLAVLDERGRPYEVWRDLELRAVEPLPVPDRWPPALAVPYLERRLGELGLPVSGLALHRDDAGQARRGRSAAALASLLGPAAVLRYRPDGRPEVDGDGEVSTAHGSGFTLAVHAAGPVAADIEPVESRDRDTWRGMLGDERLGLADELARQGPGGFDEAATRVWTAAECLTKAGAGGGPVPLVREHAEADGWVVLRAGRWRVATVVTRLDGVAAPLGLAVSTDAALPDAVLPDAVVPDAALPDAVLPDAALPGALLPDAALPDGGQVGVEESRPDIRP</sequence>
<organism evidence="9 10">
    <name type="scientific">Plantactinospora mayteni</name>
    <dbReference type="NCBI Taxonomy" id="566021"/>
    <lineage>
        <taxon>Bacteria</taxon>
        <taxon>Bacillati</taxon>
        <taxon>Actinomycetota</taxon>
        <taxon>Actinomycetes</taxon>
        <taxon>Micromonosporales</taxon>
        <taxon>Micromonosporaceae</taxon>
        <taxon>Plantactinospora</taxon>
    </lineage>
</organism>
<dbReference type="InterPro" id="IPR049551">
    <property type="entry name" value="PKS_DH_C"/>
</dbReference>
<feature type="active site" description="Proton donor; for dehydratase activity" evidence="4">
    <location>
        <position position="1659"/>
    </location>
</feature>
<dbReference type="SUPFAM" id="SSF52151">
    <property type="entry name" value="FabD/lysophospholipase-like"/>
    <property type="match status" value="1"/>
</dbReference>
<dbReference type="SMART" id="SM00827">
    <property type="entry name" value="PKS_AT"/>
    <property type="match status" value="1"/>
</dbReference>
<dbReference type="Pfam" id="PF14765">
    <property type="entry name" value="PS-DH"/>
    <property type="match status" value="1"/>
</dbReference>
<dbReference type="InterPro" id="IPR049552">
    <property type="entry name" value="PKS_DH_N"/>
</dbReference>
<evidence type="ECO:0000259" key="7">
    <source>
        <dbReference type="PROSITE" id="PS52004"/>
    </source>
</evidence>
<evidence type="ECO:0000259" key="8">
    <source>
        <dbReference type="PROSITE" id="PS52019"/>
    </source>
</evidence>
<feature type="active site" description="Proton acceptor; for dehydratase activity" evidence="4">
    <location>
        <position position="1496"/>
    </location>
</feature>
<dbReference type="Gene3D" id="3.40.50.720">
    <property type="entry name" value="NAD(P)-binding Rossmann-like Domain"/>
    <property type="match status" value="1"/>
</dbReference>
<feature type="region of interest" description="N-terminal hotdog fold" evidence="4">
    <location>
        <begin position="1464"/>
        <end position="1585"/>
    </location>
</feature>
<dbReference type="SMART" id="SM00825">
    <property type="entry name" value="PKS_KS"/>
    <property type="match status" value="1"/>
</dbReference>
<dbReference type="Pfam" id="PF00109">
    <property type="entry name" value="ketoacyl-synt"/>
    <property type="match status" value="1"/>
</dbReference>
<dbReference type="InterPro" id="IPR014030">
    <property type="entry name" value="Ketoacyl_synth_N"/>
</dbReference>
<proteinExistence type="predicted"/>
<dbReference type="Pfam" id="PF08659">
    <property type="entry name" value="KR"/>
    <property type="match status" value="1"/>
</dbReference>
<dbReference type="Proteomes" id="UP000621500">
    <property type="component" value="Unassembled WGS sequence"/>
</dbReference>
<dbReference type="InterPro" id="IPR001227">
    <property type="entry name" value="Ac_transferase_dom_sf"/>
</dbReference>
<keyword evidence="3" id="KW-0808">Transferase</keyword>